<name>A0ABW5RYI9_9BACI</name>
<evidence type="ECO:0000313" key="2">
    <source>
        <dbReference type="Proteomes" id="UP001597506"/>
    </source>
</evidence>
<keyword evidence="2" id="KW-1185">Reference proteome</keyword>
<sequence>MNKDNFTTISSKERVKVVNDLLQKEGNDLRKVADTLKIKYSTFTKLMQENDYVYIKRLGQYCKFVQDDSLIVEDPTSDSDEVAYIKENFAILQSLIESRKGNYDFTLDKRIYHSSSKTVTKNFRISDDIYKLFAKTCDEEFPHLKLQDIIAQLLLTFTDQYANQNNI</sequence>
<proteinExistence type="predicted"/>
<accession>A0ABW5RYI9</accession>
<evidence type="ECO:0000313" key="1">
    <source>
        <dbReference type="EMBL" id="MFD2682597.1"/>
    </source>
</evidence>
<dbReference type="RefSeq" id="WP_377937245.1">
    <property type="nucleotide sequence ID" value="NZ_JBHUMF010000031.1"/>
</dbReference>
<dbReference type="Proteomes" id="UP001597506">
    <property type="component" value="Unassembled WGS sequence"/>
</dbReference>
<gene>
    <name evidence="1" type="ORF">ACFSUL_17805</name>
</gene>
<dbReference type="EMBL" id="JBHUMF010000031">
    <property type="protein sequence ID" value="MFD2682597.1"/>
    <property type="molecule type" value="Genomic_DNA"/>
</dbReference>
<protein>
    <submittedName>
        <fullName evidence="1">Uncharacterized protein</fullName>
    </submittedName>
</protein>
<reference evidence="2" key="1">
    <citation type="journal article" date="2019" name="Int. J. Syst. Evol. Microbiol.">
        <title>The Global Catalogue of Microorganisms (GCM) 10K type strain sequencing project: providing services to taxonomists for standard genome sequencing and annotation.</title>
        <authorList>
            <consortium name="The Broad Institute Genomics Platform"/>
            <consortium name="The Broad Institute Genome Sequencing Center for Infectious Disease"/>
            <person name="Wu L."/>
            <person name="Ma J."/>
        </authorList>
    </citation>
    <scope>NUCLEOTIDE SEQUENCE [LARGE SCALE GENOMIC DNA]</scope>
    <source>
        <strain evidence="2">KCTC 3913</strain>
    </source>
</reference>
<organism evidence="1 2">
    <name type="scientific">Bacillus seohaeanensis</name>
    <dbReference type="NCBI Taxonomy" id="284580"/>
    <lineage>
        <taxon>Bacteria</taxon>
        <taxon>Bacillati</taxon>
        <taxon>Bacillota</taxon>
        <taxon>Bacilli</taxon>
        <taxon>Bacillales</taxon>
        <taxon>Bacillaceae</taxon>
        <taxon>Bacillus</taxon>
    </lineage>
</organism>
<comment type="caution">
    <text evidence="1">The sequence shown here is derived from an EMBL/GenBank/DDBJ whole genome shotgun (WGS) entry which is preliminary data.</text>
</comment>